<name>A0ABD3D1C7_9LAMI</name>
<accession>A0ABD3D1C7</accession>
<evidence type="ECO:0000313" key="1">
    <source>
        <dbReference type="EMBL" id="KAL3636065.1"/>
    </source>
</evidence>
<organism evidence="1 2">
    <name type="scientific">Castilleja foliolosa</name>
    <dbReference type="NCBI Taxonomy" id="1961234"/>
    <lineage>
        <taxon>Eukaryota</taxon>
        <taxon>Viridiplantae</taxon>
        <taxon>Streptophyta</taxon>
        <taxon>Embryophyta</taxon>
        <taxon>Tracheophyta</taxon>
        <taxon>Spermatophyta</taxon>
        <taxon>Magnoliopsida</taxon>
        <taxon>eudicotyledons</taxon>
        <taxon>Gunneridae</taxon>
        <taxon>Pentapetalae</taxon>
        <taxon>asterids</taxon>
        <taxon>lamiids</taxon>
        <taxon>Lamiales</taxon>
        <taxon>Orobanchaceae</taxon>
        <taxon>Pedicularideae</taxon>
        <taxon>Castillejinae</taxon>
        <taxon>Castilleja</taxon>
    </lineage>
</organism>
<gene>
    <name evidence="1" type="ORF">CASFOL_020612</name>
</gene>
<proteinExistence type="predicted"/>
<reference evidence="2" key="1">
    <citation type="journal article" date="2024" name="IScience">
        <title>Strigolactones Initiate the Formation of Haustorium-like Structures in Castilleja.</title>
        <authorList>
            <person name="Buerger M."/>
            <person name="Peterson D."/>
            <person name="Chory J."/>
        </authorList>
    </citation>
    <scope>NUCLEOTIDE SEQUENCE [LARGE SCALE GENOMIC DNA]</scope>
</reference>
<dbReference type="AlphaFoldDB" id="A0ABD3D1C7"/>
<keyword evidence="2" id="KW-1185">Reference proteome</keyword>
<protein>
    <submittedName>
        <fullName evidence="1">Uncharacterized protein</fullName>
    </submittedName>
</protein>
<dbReference type="Proteomes" id="UP001632038">
    <property type="component" value="Unassembled WGS sequence"/>
</dbReference>
<evidence type="ECO:0000313" key="2">
    <source>
        <dbReference type="Proteomes" id="UP001632038"/>
    </source>
</evidence>
<dbReference type="EMBL" id="JAVIJP010000027">
    <property type="protein sequence ID" value="KAL3636065.1"/>
    <property type="molecule type" value="Genomic_DNA"/>
</dbReference>
<dbReference type="Pfam" id="PF05553">
    <property type="entry name" value="DUF761"/>
    <property type="match status" value="1"/>
</dbReference>
<dbReference type="InterPro" id="IPR008480">
    <property type="entry name" value="DUF761_pln"/>
</dbReference>
<sequence length="161" mass="19522">MPKKNSAHLQKLPILLKFYIFLAKFKRPIIPNYLTFLKKMKKMKLLKKSRHSHYGYVKEYELQFCRNNFGKQSFRKLYSEFLLFSKCLGGLRGGDKKDDQLYCLEFEVESDDDDVGSRDLTAAIDLWKYESVDERAERFIQRFYEDMRKQRQEIQFTDEWI</sequence>
<comment type="caution">
    <text evidence="1">The sequence shown here is derived from an EMBL/GenBank/DDBJ whole genome shotgun (WGS) entry which is preliminary data.</text>
</comment>